<comment type="caution">
    <text evidence="1">The sequence shown here is derived from an EMBL/GenBank/DDBJ whole genome shotgun (WGS) entry which is preliminary data.</text>
</comment>
<sequence>MSTPASTPTTTTTAAELTSVVTAIPGVRGIEPGITSTLRALDARIRRSQASQARYGLMVEPDQGTVTVEIGVDSSRPVRDIVEDTQRAVQRAIDDSDAASMTVLVRVQSVATRETPENAQSVTP</sequence>
<name>A0A255GP88_9ACTN</name>
<keyword evidence="2" id="KW-1185">Reference proteome</keyword>
<accession>A0A255GP88</accession>
<dbReference type="OrthoDB" id="4773951at2"/>
<dbReference type="AlphaFoldDB" id="A0A255GP88"/>
<dbReference type="Proteomes" id="UP000215896">
    <property type="component" value="Unassembled WGS sequence"/>
</dbReference>
<evidence type="ECO:0000313" key="2">
    <source>
        <dbReference type="Proteomes" id="UP000215896"/>
    </source>
</evidence>
<protein>
    <submittedName>
        <fullName evidence="1">Uncharacterized protein</fullName>
    </submittedName>
</protein>
<organism evidence="1 2">
    <name type="scientific">Enemella evansiae</name>
    <dbReference type="NCBI Taxonomy" id="2016499"/>
    <lineage>
        <taxon>Bacteria</taxon>
        <taxon>Bacillati</taxon>
        <taxon>Actinomycetota</taxon>
        <taxon>Actinomycetes</taxon>
        <taxon>Propionibacteriales</taxon>
        <taxon>Propionibacteriaceae</taxon>
        <taxon>Enemella</taxon>
    </lineage>
</organism>
<gene>
    <name evidence="1" type="ORF">CGZ94_01755</name>
</gene>
<accession>A0A4R6LQT3</accession>
<proteinExistence type="predicted"/>
<dbReference type="RefSeq" id="WP_094356689.1">
    <property type="nucleotide sequence ID" value="NZ_NMVK01000009.1"/>
</dbReference>
<dbReference type="EMBL" id="NMVO01000001">
    <property type="protein sequence ID" value="OYO17637.1"/>
    <property type="molecule type" value="Genomic_DNA"/>
</dbReference>
<evidence type="ECO:0000313" key="1">
    <source>
        <dbReference type="EMBL" id="OYO17637.1"/>
    </source>
</evidence>
<reference evidence="1 2" key="1">
    <citation type="submission" date="2017-07" db="EMBL/GenBank/DDBJ databases">
        <title>Draft whole genome sequences of clinical Proprionibacteriaceae strains.</title>
        <authorList>
            <person name="Bernier A.-M."/>
            <person name="Bernard K."/>
            <person name="Domingo M.-C."/>
        </authorList>
    </citation>
    <scope>NUCLEOTIDE SEQUENCE [LARGE SCALE GENOMIC DNA]</scope>
    <source>
        <strain evidence="1 2">NML 030167</strain>
    </source>
</reference>